<sequence>MYFDSAAQAWCYMDTEQPVADAPDRQCGFCGLGSTPEGHDGCLGALPGVMNACCGHGRQKEAYVQFNPDARISGTEALNWIMATTIRLTVHGEDADEMLDKPMSTAVKP</sequence>
<proteinExistence type="predicted"/>
<protein>
    <submittedName>
        <fullName evidence="1">Uncharacterized protein</fullName>
    </submittedName>
</protein>
<evidence type="ECO:0000313" key="1">
    <source>
        <dbReference type="EMBL" id="KKN72204.1"/>
    </source>
</evidence>
<gene>
    <name evidence="1" type="ORF">LCGC14_0413410</name>
</gene>
<name>A0A0F9SZ08_9ZZZZ</name>
<dbReference type="AlphaFoldDB" id="A0A0F9SZ08"/>
<accession>A0A0F9SZ08</accession>
<reference evidence="1" key="1">
    <citation type="journal article" date="2015" name="Nature">
        <title>Complex archaea that bridge the gap between prokaryotes and eukaryotes.</title>
        <authorList>
            <person name="Spang A."/>
            <person name="Saw J.H."/>
            <person name="Jorgensen S.L."/>
            <person name="Zaremba-Niedzwiedzka K."/>
            <person name="Martijn J."/>
            <person name="Lind A.E."/>
            <person name="van Eijk R."/>
            <person name="Schleper C."/>
            <person name="Guy L."/>
            <person name="Ettema T.J."/>
        </authorList>
    </citation>
    <scope>NUCLEOTIDE SEQUENCE</scope>
</reference>
<dbReference type="EMBL" id="LAZR01000367">
    <property type="protein sequence ID" value="KKN72204.1"/>
    <property type="molecule type" value="Genomic_DNA"/>
</dbReference>
<comment type="caution">
    <text evidence="1">The sequence shown here is derived from an EMBL/GenBank/DDBJ whole genome shotgun (WGS) entry which is preliminary data.</text>
</comment>
<organism evidence="1">
    <name type="scientific">marine sediment metagenome</name>
    <dbReference type="NCBI Taxonomy" id="412755"/>
    <lineage>
        <taxon>unclassified sequences</taxon>
        <taxon>metagenomes</taxon>
        <taxon>ecological metagenomes</taxon>
    </lineage>
</organism>